<feature type="region of interest" description="Disordered" evidence="12">
    <location>
        <begin position="921"/>
        <end position="944"/>
    </location>
</feature>
<feature type="compositionally biased region" description="Polar residues" evidence="12">
    <location>
        <begin position="1239"/>
        <end position="1255"/>
    </location>
</feature>
<evidence type="ECO:0000259" key="13">
    <source>
        <dbReference type="PROSITE" id="PS50002"/>
    </source>
</evidence>
<feature type="domain" description="SH3" evidence="13">
    <location>
        <begin position="1259"/>
        <end position="1320"/>
    </location>
</feature>
<evidence type="ECO:0000256" key="5">
    <source>
        <dbReference type="ARBA" id="ARBA00022475"/>
    </source>
</evidence>
<feature type="region of interest" description="Disordered" evidence="12">
    <location>
        <begin position="667"/>
        <end position="692"/>
    </location>
</feature>
<dbReference type="CTD" id="10580"/>
<evidence type="ECO:0000313" key="15">
    <source>
        <dbReference type="Proteomes" id="UP000189705"/>
    </source>
</evidence>
<dbReference type="InterPro" id="IPR035611">
    <property type="entry name" value="SORBS1_SH3_2"/>
</dbReference>
<evidence type="ECO:0000256" key="11">
    <source>
        <dbReference type="PROSITE-ProRule" id="PRU00192"/>
    </source>
</evidence>
<feature type="compositionally biased region" description="Polar residues" evidence="12">
    <location>
        <begin position="1033"/>
        <end position="1048"/>
    </location>
</feature>
<keyword evidence="6" id="KW-0963">Cytoplasm</keyword>
<comment type="subcellular location">
    <subcellularLocation>
        <location evidence="2">Cell junction</location>
        <location evidence="2">Focal adhesion</location>
    </subcellularLocation>
    <subcellularLocation>
        <location evidence="1">Cell membrane</location>
    </subcellularLocation>
    <subcellularLocation>
        <location evidence="3">Cytoplasm</location>
    </subcellularLocation>
</comment>
<dbReference type="Proteomes" id="UP000189705">
    <property type="component" value="Unplaced"/>
</dbReference>
<evidence type="ECO:0000259" key="14">
    <source>
        <dbReference type="PROSITE" id="PS50831"/>
    </source>
</evidence>
<organism evidence="15 16">
    <name type="scientific">Alligator sinensis</name>
    <name type="common">Chinese alligator</name>
    <dbReference type="NCBI Taxonomy" id="38654"/>
    <lineage>
        <taxon>Eukaryota</taxon>
        <taxon>Metazoa</taxon>
        <taxon>Chordata</taxon>
        <taxon>Craniata</taxon>
        <taxon>Vertebrata</taxon>
        <taxon>Euteleostomi</taxon>
        <taxon>Archelosauria</taxon>
        <taxon>Archosauria</taxon>
        <taxon>Crocodylia</taxon>
        <taxon>Alligatoridae</taxon>
        <taxon>Alligatorinae</taxon>
        <taxon>Alligator</taxon>
    </lineage>
</organism>
<feature type="compositionally biased region" description="Low complexity" evidence="12">
    <location>
        <begin position="1000"/>
        <end position="1016"/>
    </location>
</feature>
<dbReference type="GO" id="GO:0005925">
    <property type="term" value="C:focal adhesion"/>
    <property type="evidence" value="ECO:0007669"/>
    <property type="project" value="UniProtKB-SubCell"/>
</dbReference>
<keyword evidence="5" id="KW-1003">Cell membrane</keyword>
<evidence type="ECO:0000256" key="9">
    <source>
        <dbReference type="ARBA" id="ARBA00022949"/>
    </source>
</evidence>
<feature type="compositionally biased region" description="Basic and acidic residues" evidence="12">
    <location>
        <begin position="484"/>
        <end position="503"/>
    </location>
</feature>
<protein>
    <submittedName>
        <fullName evidence="16">Sorbin and SH3 domain-containing protein 1 isoform X30</fullName>
    </submittedName>
</protein>
<name>A0A1U7SFP2_ALLSI</name>
<dbReference type="GO" id="GO:0031589">
    <property type="term" value="P:cell-substrate adhesion"/>
    <property type="evidence" value="ECO:0007669"/>
    <property type="project" value="TreeGrafter"/>
</dbReference>
<dbReference type="Gene3D" id="2.30.30.40">
    <property type="entry name" value="SH3 Domains"/>
    <property type="match status" value="3"/>
</dbReference>
<dbReference type="GO" id="GO:0005634">
    <property type="term" value="C:nucleus"/>
    <property type="evidence" value="ECO:0007669"/>
    <property type="project" value="TreeGrafter"/>
</dbReference>
<dbReference type="FunFam" id="2.30.30.40:FF:000003">
    <property type="entry name" value="Sorbin and SH3 domain-containing protein 1 isoform 2"/>
    <property type="match status" value="1"/>
</dbReference>
<feature type="compositionally biased region" description="Low complexity" evidence="12">
    <location>
        <begin position="1190"/>
        <end position="1204"/>
    </location>
</feature>
<evidence type="ECO:0000313" key="16">
    <source>
        <dbReference type="RefSeq" id="XP_006036886.1"/>
    </source>
</evidence>
<evidence type="ECO:0000256" key="10">
    <source>
        <dbReference type="ARBA" id="ARBA00023136"/>
    </source>
</evidence>
<dbReference type="FunFam" id="2.30.30.40:FF:000001">
    <property type="entry name" value="Sorbin and SH3 domain-containing protein 1 isoform 2"/>
    <property type="match status" value="1"/>
</dbReference>
<dbReference type="InterPro" id="IPR001452">
    <property type="entry name" value="SH3_domain"/>
</dbReference>
<feature type="domain" description="SH3" evidence="13">
    <location>
        <begin position="768"/>
        <end position="827"/>
    </location>
</feature>
<feature type="compositionally biased region" description="Basic and acidic residues" evidence="12">
    <location>
        <begin position="1162"/>
        <end position="1184"/>
    </location>
</feature>
<feature type="compositionally biased region" description="Polar residues" evidence="12">
    <location>
        <begin position="609"/>
        <end position="623"/>
    </location>
</feature>
<keyword evidence="7" id="KW-0597">Phosphoprotein</keyword>
<evidence type="ECO:0000256" key="1">
    <source>
        <dbReference type="ARBA" id="ARBA00004236"/>
    </source>
</evidence>
<feature type="region of interest" description="Disordered" evidence="12">
    <location>
        <begin position="1"/>
        <end position="33"/>
    </location>
</feature>
<dbReference type="GO" id="GO:0005737">
    <property type="term" value="C:cytoplasm"/>
    <property type="evidence" value="ECO:0007669"/>
    <property type="project" value="UniProtKB-SubCell"/>
</dbReference>
<feature type="region of interest" description="Disordered" evidence="12">
    <location>
        <begin position="426"/>
        <end position="503"/>
    </location>
</feature>
<feature type="region of interest" description="Disordered" evidence="12">
    <location>
        <begin position="600"/>
        <end position="628"/>
    </location>
</feature>
<feature type="compositionally biased region" description="Basic and acidic residues" evidence="12">
    <location>
        <begin position="1"/>
        <end position="20"/>
    </location>
</feature>
<dbReference type="InterPro" id="IPR035610">
    <property type="entry name" value="SORBS1_SH3_1"/>
</dbReference>
<feature type="domain" description="SH3" evidence="13">
    <location>
        <begin position="842"/>
        <end position="903"/>
    </location>
</feature>
<feature type="region of interest" description="Disordered" evidence="12">
    <location>
        <begin position="1000"/>
        <end position="1074"/>
    </location>
</feature>
<reference evidence="16" key="1">
    <citation type="submission" date="2025-08" db="UniProtKB">
        <authorList>
            <consortium name="RefSeq"/>
        </authorList>
    </citation>
    <scope>IDENTIFICATION</scope>
</reference>
<dbReference type="GO" id="GO:0005886">
    <property type="term" value="C:plasma membrane"/>
    <property type="evidence" value="ECO:0007669"/>
    <property type="project" value="UniProtKB-SubCell"/>
</dbReference>
<evidence type="ECO:0000256" key="3">
    <source>
        <dbReference type="ARBA" id="ARBA00004496"/>
    </source>
</evidence>
<dbReference type="InterPro" id="IPR050384">
    <property type="entry name" value="Endophilin_SH3RF"/>
</dbReference>
<dbReference type="PROSITE" id="PS50831">
    <property type="entry name" value="SOHO"/>
    <property type="match status" value="1"/>
</dbReference>
<accession>A0A1U7SFP2</accession>
<keyword evidence="9" id="KW-0965">Cell junction</keyword>
<evidence type="ECO:0000256" key="7">
    <source>
        <dbReference type="ARBA" id="ARBA00022553"/>
    </source>
</evidence>
<dbReference type="SMART" id="SM00459">
    <property type="entry name" value="Sorb"/>
    <property type="match status" value="1"/>
</dbReference>
<dbReference type="Pfam" id="PF02208">
    <property type="entry name" value="Sorb"/>
    <property type="match status" value="1"/>
</dbReference>
<dbReference type="PANTHER" id="PTHR14167:SF64">
    <property type="entry name" value="SORBIN AND SH3 DOMAIN-CONTAINING PROTEIN 1"/>
    <property type="match status" value="1"/>
</dbReference>
<keyword evidence="10" id="KW-0472">Membrane</keyword>
<evidence type="ECO:0000256" key="2">
    <source>
        <dbReference type="ARBA" id="ARBA00004246"/>
    </source>
</evidence>
<dbReference type="CDD" id="cd11919">
    <property type="entry name" value="SH3_Sorbs1_1"/>
    <property type="match status" value="1"/>
</dbReference>
<dbReference type="SUPFAM" id="SSF50044">
    <property type="entry name" value="SH3-domain"/>
    <property type="match status" value="3"/>
</dbReference>
<dbReference type="FunFam" id="2.30.30.40:FF:000004">
    <property type="entry name" value="Sorbin and SH3 domain-containing protein 1 isoform 2"/>
    <property type="match status" value="1"/>
</dbReference>
<keyword evidence="8" id="KW-0677">Repeat</keyword>
<dbReference type="CDD" id="cd11916">
    <property type="entry name" value="SH3_Sorbs1_3"/>
    <property type="match status" value="1"/>
</dbReference>
<feature type="compositionally biased region" description="Polar residues" evidence="12">
    <location>
        <begin position="921"/>
        <end position="933"/>
    </location>
</feature>
<dbReference type="CDD" id="cd11922">
    <property type="entry name" value="SH3_Sorbs1_2"/>
    <property type="match status" value="1"/>
</dbReference>
<proteinExistence type="predicted"/>
<evidence type="ECO:0000256" key="6">
    <source>
        <dbReference type="ARBA" id="ARBA00022490"/>
    </source>
</evidence>
<dbReference type="GeneID" id="102376746"/>
<dbReference type="Pfam" id="PF07653">
    <property type="entry name" value="SH3_2"/>
    <property type="match status" value="1"/>
</dbReference>
<dbReference type="PANTHER" id="PTHR14167">
    <property type="entry name" value="SH3 DOMAIN-CONTAINING"/>
    <property type="match status" value="1"/>
</dbReference>
<feature type="domain" description="SoHo" evidence="14">
    <location>
        <begin position="386"/>
        <end position="443"/>
    </location>
</feature>
<dbReference type="SMART" id="SM00326">
    <property type="entry name" value="SH3"/>
    <property type="match status" value="3"/>
</dbReference>
<feature type="compositionally biased region" description="Basic and acidic residues" evidence="12">
    <location>
        <begin position="1093"/>
        <end position="1113"/>
    </location>
</feature>
<dbReference type="PROSITE" id="PS50002">
    <property type="entry name" value="SH3"/>
    <property type="match status" value="3"/>
</dbReference>
<feature type="compositionally biased region" description="Low complexity" evidence="12">
    <location>
        <begin position="1056"/>
        <end position="1068"/>
    </location>
</feature>
<dbReference type="Pfam" id="PF00018">
    <property type="entry name" value="SH3_1"/>
    <property type="match status" value="1"/>
</dbReference>
<sequence length="1320" mass="146164">MAPLTEKPDPRENQNLEVEKANPSSTMSSEHEEVGVVKTVINGLITSSNGQEKAVDVPLSARSISAVKIIPVKKLKSSPDLVLPTDTDPAKICSGKGAVTLRASPAYEESQTICSPCSQDVQQSENEWRLSSNVDSNGDSLPSSLAAKGFRSVRPNLSSEGKSQDAFGITTAQPGVIVVPLLQVNTDREQEGSSSTPPPPLVPFGQGTIFPETVPPGSPLTFPTLDDFIPPHLQRGPHHHQPPTSSGILPPVCPKLPSFSPPPPLVPPVTEALHRGLEPEITGVTSHTDPGPVLNEVSQPSFGSEHQSSLTSISKPSSVYPSTTIVNPTIVLLQHNREQQKRLSSLADPVPVRSVADKVDSVPIQEKPVQDITQSEKPAMEEKRRVVSGPRYVADASVDDIGIPLRNTDRSKDWYKTMFKQIHKLTKDEDSDSSYPHFSYSEDTRTQPSVPRSKSAMDSIDTEKVIRRSATLPLPTRTSSLKSSLERNDWEPPDKKVDTRKYRAEPKSIYDYQPGKSSVLNNEKMTRDISPEEIDLKNEPWYKFFSELEFGKPPPKKIWDYTPGDCSILTREDRKTDLEKDLYLYQTELEADLEKMEKLYKTPDKKPQKSTASTTPLETSTDHSSYSAYSPNYYAVRRDLESAPGDPAGLDNERQIYKSVLEGGDIPLQGLSGLKRPSSSASTKDSESPRHFVPVDYMEAPEEILRRRHDDKEKLLEDQRRLKREQEEADIAARRHTGVIPTHHQFITNERFGDLLNVDDTAKRKSGSEMRPARAKFDFKAQTLKELPLQKGDIVYIYKQIDQNWYEGEHHGRVGIFPRSYIELLPPAEKAQPKKMSPLQVLEYGDAVAKFNFNGDTQVEMSFRKGERITLIRRVDENWYEGKISGTGRQGIFPVTYVEVLKRPVVKNAIDYADPLMSHSPNRSMSASPQFHSSELLHTPTPPPLPFPRHALSPEVQAVTSEWISLTVGVSPSSTPAITPPLPPLPEACLSHIDCRTPSALSSPSPSVSLHHSNLSGSSTPRSIISPLPSYPSRPQSSARSFNHATPQSEEKFVGSPSPNMNNCNSPSATVESPNSFLSELSGVIGNQAKLQKNREGFSSSEREEQKEPDRRSSAPHKISLQGCLKPSKLDMFMSPEKRPPGSFEESQSCQDLMAIVQGNNTEKRSVRKGGEMREMKSGVKKTADTNAFSSSASLSSSALSSSAVPTQPPPRLARRVNKPQPSHHSLRAGPDLTESEKSYVQPQAQQQGASPDRSQTPRDIVSYQAVYSYTPQNDDELELRDGDIVDVMEKCDDGWFVGTSRRTRQFGTFPGNYVKLLYL</sequence>
<dbReference type="Pfam" id="PF14604">
    <property type="entry name" value="SH3_9"/>
    <property type="match status" value="1"/>
</dbReference>
<dbReference type="InterPro" id="IPR035606">
    <property type="entry name" value="SORBS1_SH3"/>
</dbReference>
<keyword evidence="4 11" id="KW-0728">SH3 domain</keyword>
<feature type="region of interest" description="Disordered" evidence="12">
    <location>
        <begin position="1090"/>
        <end position="1258"/>
    </location>
</feature>
<evidence type="ECO:0000256" key="8">
    <source>
        <dbReference type="ARBA" id="ARBA00022737"/>
    </source>
</evidence>
<evidence type="ECO:0000256" key="4">
    <source>
        <dbReference type="ARBA" id="ARBA00022443"/>
    </source>
</evidence>
<dbReference type="RefSeq" id="XP_006036886.1">
    <property type="nucleotide sequence ID" value="XM_006036824.3"/>
</dbReference>
<dbReference type="InterPro" id="IPR036028">
    <property type="entry name" value="SH3-like_dom_sf"/>
</dbReference>
<evidence type="ECO:0000256" key="12">
    <source>
        <dbReference type="SAM" id="MobiDB-lite"/>
    </source>
</evidence>
<gene>
    <name evidence="16" type="primary">SORBS1</name>
</gene>
<dbReference type="InterPro" id="IPR003127">
    <property type="entry name" value="SoHo_dom"/>
</dbReference>
<keyword evidence="15" id="KW-1185">Reference proteome</keyword>